<evidence type="ECO:0000313" key="3">
    <source>
        <dbReference type="Proteomes" id="UP000237749"/>
    </source>
</evidence>
<dbReference type="AlphaFoldDB" id="A0A2S6HX97"/>
<gene>
    <name evidence="2" type="ORF">BXY41_102321</name>
</gene>
<dbReference type="OrthoDB" id="1955552at2"/>
<dbReference type="EMBL" id="PTJA01000002">
    <property type="protein sequence ID" value="PPK82631.1"/>
    <property type="molecule type" value="Genomic_DNA"/>
</dbReference>
<keyword evidence="1" id="KW-0812">Transmembrane</keyword>
<comment type="caution">
    <text evidence="2">The sequence shown here is derived from an EMBL/GenBank/DDBJ whole genome shotgun (WGS) entry which is preliminary data.</text>
</comment>
<keyword evidence="1" id="KW-1133">Transmembrane helix</keyword>
<evidence type="ECO:0000256" key="1">
    <source>
        <dbReference type="SAM" id="Phobius"/>
    </source>
</evidence>
<proteinExistence type="predicted"/>
<organism evidence="2 3">
    <name type="scientific">Lacrimispora xylanisolvens</name>
    <dbReference type="NCBI Taxonomy" id="384636"/>
    <lineage>
        <taxon>Bacteria</taxon>
        <taxon>Bacillati</taxon>
        <taxon>Bacillota</taxon>
        <taxon>Clostridia</taxon>
        <taxon>Lachnospirales</taxon>
        <taxon>Lachnospiraceae</taxon>
        <taxon>Lacrimispora</taxon>
    </lineage>
</organism>
<keyword evidence="3" id="KW-1185">Reference proteome</keyword>
<dbReference type="Pfam" id="PF20456">
    <property type="entry name" value="DUF6709"/>
    <property type="match status" value="1"/>
</dbReference>
<protein>
    <submittedName>
        <fullName evidence="2">Uncharacterized protein</fullName>
    </submittedName>
</protein>
<evidence type="ECO:0000313" key="2">
    <source>
        <dbReference type="EMBL" id="PPK82631.1"/>
    </source>
</evidence>
<dbReference type="InterPro" id="IPR046555">
    <property type="entry name" value="DUF6709"/>
</dbReference>
<dbReference type="Proteomes" id="UP000237749">
    <property type="component" value="Unassembled WGS sequence"/>
</dbReference>
<name>A0A2S6HX97_9FIRM</name>
<keyword evidence="1" id="KW-0472">Membrane</keyword>
<dbReference type="RefSeq" id="WP_104435287.1">
    <property type="nucleotide sequence ID" value="NZ_PTJA01000002.1"/>
</dbReference>
<feature type="transmembrane region" description="Helical" evidence="1">
    <location>
        <begin position="12"/>
        <end position="35"/>
    </location>
</feature>
<reference evidence="2 3" key="1">
    <citation type="submission" date="2018-02" db="EMBL/GenBank/DDBJ databases">
        <title>Genomic Encyclopedia of Archaeal and Bacterial Type Strains, Phase II (KMG-II): from individual species to whole genera.</title>
        <authorList>
            <person name="Goeker M."/>
        </authorList>
    </citation>
    <scope>NUCLEOTIDE SEQUENCE [LARGE SCALE GENOMIC DNA]</scope>
    <source>
        <strain evidence="2 3">DSM 3808</strain>
    </source>
</reference>
<sequence>MNKILQSINGSILILFTAGMILILLSFSGFITSFLPPVTFEDLLDGREIKIGSHVEGNVVYALDYFASDTTYEKNSEGIIVPKKNSGNYYIIPFYGGYLGLKTDHNQNLSFDRLTDETYAFLKGGQKPRMEIFIDGEIIPMKQKLIPYFHSYLSDAGYSEEEINAMGSPFLIQPRAFIINRILFAAGTVFLFLSFLIFRRIYRRFCILEEFSKDMPVT</sequence>
<feature type="transmembrane region" description="Helical" evidence="1">
    <location>
        <begin position="178"/>
        <end position="198"/>
    </location>
</feature>
<accession>A0A2S6HX97</accession>